<feature type="region of interest" description="Disordered" evidence="1">
    <location>
        <begin position="1"/>
        <end position="67"/>
    </location>
</feature>
<accession>A0A9Q1ILD4</accession>
<proteinExistence type="predicted"/>
<protein>
    <submittedName>
        <fullName evidence="2">Uncharacterized protein</fullName>
    </submittedName>
</protein>
<dbReference type="Proteomes" id="UP001152622">
    <property type="component" value="Chromosome 12"/>
</dbReference>
<name>A0A9Q1ILD4_SYNKA</name>
<dbReference type="AlphaFoldDB" id="A0A9Q1ILD4"/>
<gene>
    <name evidence="2" type="ORF">SKAU_G00303430</name>
</gene>
<comment type="caution">
    <text evidence="2">The sequence shown here is derived from an EMBL/GenBank/DDBJ whole genome shotgun (WGS) entry which is preliminary data.</text>
</comment>
<sequence length="104" mass="11230">MLQHASGLTPPTGVTGHAGRTRATWPCSGAQNTAPPVNDRPLPSIGSDERIKGDNGHSVPSTPLDTHRPFAMLTRLSEAVRLVRPRRRDRRLNGVSEDYASLPA</sequence>
<dbReference type="EMBL" id="JAINUF010000012">
    <property type="protein sequence ID" value="KAJ8346150.1"/>
    <property type="molecule type" value="Genomic_DNA"/>
</dbReference>
<organism evidence="2 3">
    <name type="scientific">Synaphobranchus kaupii</name>
    <name type="common">Kaup's arrowtooth eel</name>
    <dbReference type="NCBI Taxonomy" id="118154"/>
    <lineage>
        <taxon>Eukaryota</taxon>
        <taxon>Metazoa</taxon>
        <taxon>Chordata</taxon>
        <taxon>Craniata</taxon>
        <taxon>Vertebrata</taxon>
        <taxon>Euteleostomi</taxon>
        <taxon>Actinopterygii</taxon>
        <taxon>Neopterygii</taxon>
        <taxon>Teleostei</taxon>
        <taxon>Anguilliformes</taxon>
        <taxon>Synaphobranchidae</taxon>
        <taxon>Synaphobranchus</taxon>
    </lineage>
</organism>
<evidence type="ECO:0000313" key="3">
    <source>
        <dbReference type="Proteomes" id="UP001152622"/>
    </source>
</evidence>
<reference evidence="2" key="1">
    <citation type="journal article" date="2023" name="Science">
        <title>Genome structures resolve the early diversification of teleost fishes.</title>
        <authorList>
            <person name="Parey E."/>
            <person name="Louis A."/>
            <person name="Montfort J."/>
            <person name="Bouchez O."/>
            <person name="Roques C."/>
            <person name="Iampietro C."/>
            <person name="Lluch J."/>
            <person name="Castinel A."/>
            <person name="Donnadieu C."/>
            <person name="Desvignes T."/>
            <person name="Floi Bucao C."/>
            <person name="Jouanno E."/>
            <person name="Wen M."/>
            <person name="Mejri S."/>
            <person name="Dirks R."/>
            <person name="Jansen H."/>
            <person name="Henkel C."/>
            <person name="Chen W.J."/>
            <person name="Zahm M."/>
            <person name="Cabau C."/>
            <person name="Klopp C."/>
            <person name="Thompson A.W."/>
            <person name="Robinson-Rechavi M."/>
            <person name="Braasch I."/>
            <person name="Lecointre G."/>
            <person name="Bobe J."/>
            <person name="Postlethwait J.H."/>
            <person name="Berthelot C."/>
            <person name="Roest Crollius H."/>
            <person name="Guiguen Y."/>
        </authorList>
    </citation>
    <scope>NUCLEOTIDE SEQUENCE</scope>
    <source>
        <strain evidence="2">WJC10195</strain>
    </source>
</reference>
<evidence type="ECO:0000256" key="1">
    <source>
        <dbReference type="SAM" id="MobiDB-lite"/>
    </source>
</evidence>
<evidence type="ECO:0000313" key="2">
    <source>
        <dbReference type="EMBL" id="KAJ8346150.1"/>
    </source>
</evidence>
<keyword evidence="3" id="KW-1185">Reference proteome</keyword>